<evidence type="ECO:0000256" key="2">
    <source>
        <dbReference type="SAM" id="MobiDB-lite"/>
    </source>
</evidence>
<dbReference type="Pfam" id="PF00400">
    <property type="entry name" value="WD40"/>
    <property type="match status" value="1"/>
</dbReference>
<evidence type="ECO:0000313" key="3">
    <source>
        <dbReference type="EMBL" id="PSC72399.1"/>
    </source>
</evidence>
<feature type="region of interest" description="Disordered" evidence="2">
    <location>
        <begin position="1"/>
        <end position="23"/>
    </location>
</feature>
<dbReference type="PROSITE" id="PS50082">
    <property type="entry name" value="WD_REPEATS_2"/>
    <property type="match status" value="1"/>
</dbReference>
<dbReference type="InterPro" id="IPR008479">
    <property type="entry name" value="DUF760"/>
</dbReference>
<dbReference type="InterPro" id="IPR036322">
    <property type="entry name" value="WD40_repeat_dom_sf"/>
</dbReference>
<evidence type="ECO:0000256" key="1">
    <source>
        <dbReference type="PROSITE-ProRule" id="PRU00221"/>
    </source>
</evidence>
<dbReference type="Proteomes" id="UP000239649">
    <property type="component" value="Unassembled WGS sequence"/>
</dbReference>
<dbReference type="InterPro" id="IPR015943">
    <property type="entry name" value="WD40/YVTN_repeat-like_dom_sf"/>
</dbReference>
<feature type="compositionally biased region" description="Basic and acidic residues" evidence="2">
    <location>
        <begin position="473"/>
        <end position="483"/>
    </location>
</feature>
<comment type="caution">
    <text evidence="3">The sequence shown here is derived from an EMBL/GenBank/DDBJ whole genome shotgun (WGS) entry which is preliminary data.</text>
</comment>
<dbReference type="SUPFAM" id="SSF50978">
    <property type="entry name" value="WD40 repeat-like"/>
    <property type="match status" value="1"/>
</dbReference>
<dbReference type="SMART" id="SM00320">
    <property type="entry name" value="WD40"/>
    <property type="match status" value="5"/>
</dbReference>
<name>A0A2P6VEA1_9CHLO</name>
<dbReference type="PANTHER" id="PTHR31808">
    <property type="entry name" value="EXPRESSED PROTEIN"/>
    <property type="match status" value="1"/>
</dbReference>
<dbReference type="Gene3D" id="2.130.10.10">
    <property type="entry name" value="YVTN repeat-like/Quinoprotein amine dehydrogenase"/>
    <property type="match status" value="1"/>
</dbReference>
<feature type="region of interest" description="Disordered" evidence="2">
    <location>
        <begin position="636"/>
        <end position="681"/>
    </location>
</feature>
<feature type="region of interest" description="Disordered" evidence="2">
    <location>
        <begin position="468"/>
        <end position="488"/>
    </location>
</feature>
<dbReference type="InterPro" id="IPR038925">
    <property type="entry name" value="At3g17800-like"/>
</dbReference>
<dbReference type="EMBL" id="LHPF02000010">
    <property type="protein sequence ID" value="PSC72399.1"/>
    <property type="molecule type" value="Genomic_DNA"/>
</dbReference>
<feature type="compositionally biased region" description="Low complexity" evidence="2">
    <location>
        <begin position="658"/>
        <end position="679"/>
    </location>
</feature>
<feature type="repeat" description="WD" evidence="1">
    <location>
        <begin position="178"/>
        <end position="211"/>
    </location>
</feature>
<dbReference type="OrthoDB" id="25131at2759"/>
<dbReference type="InterPro" id="IPR001680">
    <property type="entry name" value="WD40_rpt"/>
</dbReference>
<gene>
    <name evidence="3" type="ORF">C2E20_4333</name>
</gene>
<proteinExistence type="predicted"/>
<accession>A0A2P6VEA1</accession>
<feature type="compositionally biased region" description="Pro residues" evidence="2">
    <location>
        <begin position="645"/>
        <end position="657"/>
    </location>
</feature>
<organism evidence="3 4">
    <name type="scientific">Micractinium conductrix</name>
    <dbReference type="NCBI Taxonomy" id="554055"/>
    <lineage>
        <taxon>Eukaryota</taxon>
        <taxon>Viridiplantae</taxon>
        <taxon>Chlorophyta</taxon>
        <taxon>core chlorophytes</taxon>
        <taxon>Trebouxiophyceae</taxon>
        <taxon>Chlorellales</taxon>
        <taxon>Chlorellaceae</taxon>
        <taxon>Chlorella clade</taxon>
        <taxon>Micractinium</taxon>
    </lineage>
</organism>
<dbReference type="PANTHER" id="PTHR31808:SF4">
    <property type="entry name" value="LIGASE, PUTATIVE (DUF760)-RELATED"/>
    <property type="match status" value="1"/>
</dbReference>
<reference evidence="3 4" key="1">
    <citation type="journal article" date="2018" name="Plant J.">
        <title>Genome sequences of Chlorella sorokiniana UTEX 1602 and Micractinium conductrix SAG 241.80: implications to maltose excretion by a green alga.</title>
        <authorList>
            <person name="Arriola M.B."/>
            <person name="Velmurugan N."/>
            <person name="Zhang Y."/>
            <person name="Plunkett M.H."/>
            <person name="Hondzo H."/>
            <person name="Barney B.M."/>
        </authorList>
    </citation>
    <scope>NUCLEOTIDE SEQUENCE [LARGE SCALE GENOMIC DNA]</scope>
    <source>
        <strain evidence="3 4">SAG 241.80</strain>
    </source>
</reference>
<dbReference type="Pfam" id="PF05542">
    <property type="entry name" value="DUF760"/>
    <property type="match status" value="1"/>
</dbReference>
<protein>
    <submittedName>
        <fullName evidence="3">WD repeat-containing 89</fullName>
    </submittedName>
</protein>
<sequence length="809" mass="86054">MHKRFDSDEEELPGPSGAGAAVRTAPCGPHASFPTAQNFQCVSSVRVDFDQKDQCYVFELAHSPGAGLVAAALSNRRIKLFNFGEGGLQFAGDLLGHTGMLQELRFCLPDAPHLLHSCAADGTVRGWDARVGQQVESYSVNRLELLSCSTNGTLVAAGGGDKILFWDRRTQRPIASWDDTHAQDVTQVAFHPAHPSVLVSGSEDGLVAVFDTAPQLDEDEGFKAALNIDTSVAKLGFYGPGGAKLWARSGVESLHLWEWQAACNDEATGGNGALGEALNAREQLTVAAASCAAGQVLAPGVDYLVGCEYNAAADQLWVMAGNNAGAVGFFPVVEPPAAGQQPAAGDGAATAAQQAPLFGAPAAALPSGAGAHGDVVRSVLWPGAAGGMCLSGGEDSKGRFWTLVRAAAADEPAPEEKETFALQAPSKPKSPVGEMAAYYLAMQPHLFRDAVATAFQRITEARAAEAAVEAAEEEKQQQQREQQEGAPDSADLVLYRRMAEVKRVEQMAAIEDLMYVCILEKFQEIGVDMLPQIAPIEESTVTLRALTEGVHSREAIDMVKEHVLAVLGPASMAFSNTMIKMSKLQAAQVYAASIMFGYFLRRVDKRFQLAQQLGVLPEGREDAVARLERLFAQADAVESVSDPDTAPPLEPVDPDSPPSTSYSTSTSSSSSGPSAAAGGLVKREKSALRRYVESFDQETMMETARLVTVESAQLTERQTQALFGDIKQLQREMQEAVGQDASSMEEIMTRVQSAVADGKVDSVVMTVGTQRRAVLEAVAYGCFLRDVESWVGGEWEGLLTPIASAAGEV</sequence>
<keyword evidence="4" id="KW-1185">Reference proteome</keyword>
<keyword evidence="1" id="KW-0853">WD repeat</keyword>
<dbReference type="STRING" id="554055.A0A2P6VEA1"/>
<evidence type="ECO:0000313" key="4">
    <source>
        <dbReference type="Proteomes" id="UP000239649"/>
    </source>
</evidence>
<dbReference type="AlphaFoldDB" id="A0A2P6VEA1"/>